<keyword evidence="1" id="KW-0472">Membrane</keyword>
<dbReference type="OrthoDB" id="3579673at2"/>
<evidence type="ECO:0000256" key="1">
    <source>
        <dbReference type="SAM" id="Phobius"/>
    </source>
</evidence>
<dbReference type="RefSeq" id="WP_152790349.1">
    <property type="nucleotide sequence ID" value="NZ_BAABEQ010000107.1"/>
</dbReference>
<dbReference type="AlphaFoldDB" id="A0A5N8WDB0"/>
<organism evidence="2 3">
    <name type="scientific">Streptomyces phyllanthi</name>
    <dbReference type="NCBI Taxonomy" id="1803180"/>
    <lineage>
        <taxon>Bacteria</taxon>
        <taxon>Bacillati</taxon>
        <taxon>Actinomycetota</taxon>
        <taxon>Actinomycetes</taxon>
        <taxon>Kitasatosporales</taxon>
        <taxon>Streptomycetaceae</taxon>
        <taxon>Streptomyces</taxon>
    </lineage>
</organism>
<feature type="transmembrane region" description="Helical" evidence="1">
    <location>
        <begin position="215"/>
        <end position="233"/>
    </location>
</feature>
<dbReference type="EMBL" id="VJZE01000455">
    <property type="protein sequence ID" value="MPY45450.1"/>
    <property type="molecule type" value="Genomic_DNA"/>
</dbReference>
<evidence type="ECO:0000313" key="3">
    <source>
        <dbReference type="Proteomes" id="UP000326979"/>
    </source>
</evidence>
<keyword evidence="1" id="KW-1133">Transmembrane helix</keyword>
<accession>A0A5N8WDB0</accession>
<keyword evidence="1" id="KW-0812">Transmembrane</keyword>
<gene>
    <name evidence="2" type="ORF">FNH04_37780</name>
</gene>
<reference evidence="2 3" key="1">
    <citation type="submission" date="2019-07" db="EMBL/GenBank/DDBJ databases">
        <title>New species of Amycolatopsis and Streptomyces.</title>
        <authorList>
            <person name="Duangmal K."/>
            <person name="Teo W.F.A."/>
            <person name="Lipun K."/>
        </authorList>
    </citation>
    <scope>NUCLEOTIDE SEQUENCE [LARGE SCALE GENOMIC DNA]</scope>
    <source>
        <strain evidence="2 3">TISTR 2346</strain>
    </source>
</reference>
<evidence type="ECO:0000313" key="2">
    <source>
        <dbReference type="EMBL" id="MPY45450.1"/>
    </source>
</evidence>
<keyword evidence="3" id="KW-1185">Reference proteome</keyword>
<feature type="transmembrane region" description="Helical" evidence="1">
    <location>
        <begin position="304"/>
        <end position="325"/>
    </location>
</feature>
<feature type="transmembrane region" description="Helical" evidence="1">
    <location>
        <begin position="137"/>
        <end position="164"/>
    </location>
</feature>
<dbReference type="Proteomes" id="UP000326979">
    <property type="component" value="Unassembled WGS sequence"/>
</dbReference>
<feature type="transmembrane region" description="Helical" evidence="1">
    <location>
        <begin position="184"/>
        <end position="208"/>
    </location>
</feature>
<name>A0A5N8WDB0_9ACTN</name>
<feature type="transmembrane region" description="Helical" evidence="1">
    <location>
        <begin position="33"/>
        <end position="53"/>
    </location>
</feature>
<protein>
    <submittedName>
        <fullName evidence="2">ABC transporter permease</fullName>
    </submittedName>
</protein>
<sequence length="333" mass="35776">MTAVSAAPAEASAHHRSLRPRGLLWAMLHLHRAALLFWLLLIAVAGGALLWAYGPGADGAWAEYRMMRCAYSGPNRTCDYTGLSYDVYSRAVSLGSLTVTLVPFLAALWAGAALIGRELESGTAELAWTQSVTPTRWLLAKLTAPAVLLVLGTSLLVLLHRLVWTSNDELRRWMNWDWYVDSAFRANGVVGIAYALLGLAAGALAALLTRRSLPALGIGGGCLAVIVYGLTVLRPHLWPVVTVTRENESPPATGMPVAEGALTSAGARVPPPVCGSRDTCLAERDIVAYYRDFHPSSHFWPLQLVETGIVLALAAVVTGVSFWLLRRRTGAAV</sequence>
<feature type="transmembrane region" description="Helical" evidence="1">
    <location>
        <begin position="91"/>
        <end position="116"/>
    </location>
</feature>
<comment type="caution">
    <text evidence="2">The sequence shown here is derived from an EMBL/GenBank/DDBJ whole genome shotgun (WGS) entry which is preliminary data.</text>
</comment>
<proteinExistence type="predicted"/>